<reference evidence="1 2" key="1">
    <citation type="journal article" date="2018" name="Sci. Rep.">
        <title>Characterisation of pathogen-specific regions and novel effector candidates in Fusarium oxysporum f. sp. cepae.</title>
        <authorList>
            <person name="Armitage A.D."/>
            <person name="Taylor A."/>
            <person name="Sobczyk M.K."/>
            <person name="Baxter L."/>
            <person name="Greenfield B.P."/>
            <person name="Bates H.J."/>
            <person name="Wilson F."/>
            <person name="Jackson A.C."/>
            <person name="Ott S."/>
            <person name="Harrison R.J."/>
            <person name="Clarkson J.P."/>
        </authorList>
    </citation>
    <scope>NUCLEOTIDE SEQUENCE [LARGE SCALE GENOMIC DNA]</scope>
    <source>
        <strain evidence="1 2">Fo_A13</strain>
    </source>
</reference>
<evidence type="ECO:0000313" key="1">
    <source>
        <dbReference type="EMBL" id="RKK64610.1"/>
    </source>
</evidence>
<organism evidence="1 2">
    <name type="scientific">Fusarium oxysporum</name>
    <name type="common">Fusarium vascular wilt</name>
    <dbReference type="NCBI Taxonomy" id="5507"/>
    <lineage>
        <taxon>Eukaryota</taxon>
        <taxon>Fungi</taxon>
        <taxon>Dikarya</taxon>
        <taxon>Ascomycota</taxon>
        <taxon>Pezizomycotina</taxon>
        <taxon>Sordariomycetes</taxon>
        <taxon>Hypocreomycetidae</taxon>
        <taxon>Hypocreales</taxon>
        <taxon>Nectriaceae</taxon>
        <taxon>Fusarium</taxon>
        <taxon>Fusarium oxysporum species complex</taxon>
    </lineage>
</organism>
<comment type="caution">
    <text evidence="1">The sequence shown here is derived from an EMBL/GenBank/DDBJ whole genome shotgun (WGS) entry which is preliminary data.</text>
</comment>
<sequence length="112" mass="12631">MAASYTLSAHLAKVIAASWSENCSQIKVPPPNAVPSVNLTAFHPWTSPDGKYKVRDSPNKQLKTTKVQVVLAEYKIFPLRTEKSCSWGIFFAFVMVDENGTYCNYKEFKLPR</sequence>
<protein>
    <submittedName>
        <fullName evidence="1">Uncharacterized protein</fullName>
    </submittedName>
</protein>
<proteinExistence type="predicted"/>
<dbReference type="EMBL" id="MRCX01000513">
    <property type="protein sequence ID" value="RKK64610.1"/>
    <property type="molecule type" value="Genomic_DNA"/>
</dbReference>
<name>A0A420MAE9_FUSOX</name>
<accession>A0A420MAE9</accession>
<gene>
    <name evidence="1" type="ORF">BFJ69_g16682</name>
</gene>
<dbReference type="AlphaFoldDB" id="A0A420MAE9"/>
<evidence type="ECO:0000313" key="2">
    <source>
        <dbReference type="Proteomes" id="UP000285084"/>
    </source>
</evidence>
<dbReference type="Proteomes" id="UP000285084">
    <property type="component" value="Unassembled WGS sequence"/>
</dbReference>